<dbReference type="GO" id="GO:0046656">
    <property type="term" value="P:folic acid biosynthetic process"/>
    <property type="evidence" value="ECO:0007669"/>
    <property type="project" value="UniProtKB-KW"/>
</dbReference>
<evidence type="ECO:0000256" key="2">
    <source>
        <dbReference type="ARBA" id="ARBA00005013"/>
    </source>
</evidence>
<evidence type="ECO:0000256" key="5">
    <source>
        <dbReference type="ARBA" id="ARBA00022909"/>
    </source>
</evidence>
<dbReference type="GO" id="GO:0005737">
    <property type="term" value="C:cytoplasm"/>
    <property type="evidence" value="ECO:0007669"/>
    <property type="project" value="TreeGrafter"/>
</dbReference>
<dbReference type="Pfam" id="PF02152">
    <property type="entry name" value="FolB"/>
    <property type="match status" value="1"/>
</dbReference>
<dbReference type="EC" id="4.1.2.25" evidence="4"/>
<feature type="domain" description="Dihydroneopterin aldolase/epimerase" evidence="8">
    <location>
        <begin position="6"/>
        <end position="117"/>
    </location>
</feature>
<dbReference type="InterPro" id="IPR006157">
    <property type="entry name" value="FolB_dom"/>
</dbReference>
<reference evidence="9 10" key="1">
    <citation type="submission" date="2019-01" db="EMBL/GenBank/DDBJ databases">
        <title>Cytophagaceae bacterium strain CAR-16.</title>
        <authorList>
            <person name="Chen W.-M."/>
        </authorList>
    </citation>
    <scope>NUCLEOTIDE SEQUENCE [LARGE SCALE GENOMIC DNA]</scope>
    <source>
        <strain evidence="9 10">CAR-16</strain>
    </source>
</reference>
<evidence type="ECO:0000256" key="7">
    <source>
        <dbReference type="ARBA" id="ARBA00032903"/>
    </source>
</evidence>
<comment type="similarity">
    <text evidence="3">Belongs to the DHNA family.</text>
</comment>
<dbReference type="GO" id="GO:0004150">
    <property type="term" value="F:dihydroneopterin aldolase activity"/>
    <property type="evidence" value="ECO:0007669"/>
    <property type="project" value="UniProtKB-EC"/>
</dbReference>
<protein>
    <recommendedName>
        <fullName evidence="4">dihydroneopterin aldolase</fullName>
        <ecNumber evidence="4">4.1.2.25</ecNumber>
    </recommendedName>
    <alternativeName>
        <fullName evidence="7">7,8-dihydroneopterin aldolase</fullName>
    </alternativeName>
</protein>
<keyword evidence="5" id="KW-0289">Folate biosynthesis</keyword>
<evidence type="ECO:0000259" key="8">
    <source>
        <dbReference type="SMART" id="SM00905"/>
    </source>
</evidence>
<evidence type="ECO:0000313" key="10">
    <source>
        <dbReference type="Proteomes" id="UP000289455"/>
    </source>
</evidence>
<dbReference type="NCBIfam" id="TIGR00526">
    <property type="entry name" value="folB_dom"/>
    <property type="match status" value="1"/>
</dbReference>
<evidence type="ECO:0000256" key="3">
    <source>
        <dbReference type="ARBA" id="ARBA00005708"/>
    </source>
</evidence>
<dbReference type="Proteomes" id="UP000289455">
    <property type="component" value="Unassembled WGS sequence"/>
</dbReference>
<dbReference type="PANTHER" id="PTHR42844:SF1">
    <property type="entry name" value="DIHYDRONEOPTERIN ALDOLASE 1-RELATED"/>
    <property type="match status" value="1"/>
</dbReference>
<evidence type="ECO:0000256" key="4">
    <source>
        <dbReference type="ARBA" id="ARBA00013043"/>
    </source>
</evidence>
<comment type="catalytic activity">
    <reaction evidence="1">
        <text>7,8-dihydroneopterin = 6-hydroxymethyl-7,8-dihydropterin + glycolaldehyde</text>
        <dbReference type="Rhea" id="RHEA:10540"/>
        <dbReference type="ChEBI" id="CHEBI:17001"/>
        <dbReference type="ChEBI" id="CHEBI:17071"/>
        <dbReference type="ChEBI" id="CHEBI:44841"/>
        <dbReference type="EC" id="4.1.2.25"/>
    </reaction>
</comment>
<dbReference type="EMBL" id="SDHY01000001">
    <property type="protein sequence ID" value="RXK52436.1"/>
    <property type="molecule type" value="Genomic_DNA"/>
</dbReference>
<dbReference type="PANTHER" id="PTHR42844">
    <property type="entry name" value="DIHYDRONEOPTERIN ALDOLASE 1-RELATED"/>
    <property type="match status" value="1"/>
</dbReference>
<comment type="pathway">
    <text evidence="2">Cofactor biosynthesis; tetrahydrofolate biosynthesis; 2-amino-4-hydroxy-6-hydroxymethyl-7,8-dihydropteridine diphosphate from 7,8-dihydroneopterin triphosphate: step 3/4.</text>
</comment>
<dbReference type="RefSeq" id="WP_129025701.1">
    <property type="nucleotide sequence ID" value="NZ_SDHY01000001.1"/>
</dbReference>
<dbReference type="InterPro" id="IPR006156">
    <property type="entry name" value="Dihydroneopterin_aldolase"/>
</dbReference>
<evidence type="ECO:0000313" key="9">
    <source>
        <dbReference type="EMBL" id="RXK52436.1"/>
    </source>
</evidence>
<evidence type="ECO:0000256" key="6">
    <source>
        <dbReference type="ARBA" id="ARBA00023239"/>
    </source>
</evidence>
<dbReference type="SMART" id="SM00905">
    <property type="entry name" value="FolB"/>
    <property type="match status" value="1"/>
</dbReference>
<accession>A0A4Q1C2L6</accession>
<name>A0A4Q1C2L6_9BACT</name>
<organism evidence="9 10">
    <name type="scientific">Aquirufa rosea</name>
    <dbReference type="NCBI Taxonomy" id="2509241"/>
    <lineage>
        <taxon>Bacteria</taxon>
        <taxon>Pseudomonadati</taxon>
        <taxon>Bacteroidota</taxon>
        <taxon>Cytophagia</taxon>
        <taxon>Cytophagales</taxon>
        <taxon>Flectobacillaceae</taxon>
        <taxon>Aquirufa</taxon>
    </lineage>
</organism>
<keyword evidence="6" id="KW-0456">Lyase</keyword>
<dbReference type="InterPro" id="IPR043133">
    <property type="entry name" value="GTP-CH-I_C/QueF"/>
</dbReference>
<evidence type="ECO:0000256" key="1">
    <source>
        <dbReference type="ARBA" id="ARBA00001353"/>
    </source>
</evidence>
<keyword evidence="10" id="KW-1185">Reference proteome</keyword>
<dbReference type="OrthoDB" id="9803748at2"/>
<dbReference type="Gene3D" id="3.30.1130.10">
    <property type="match status" value="1"/>
</dbReference>
<gene>
    <name evidence="9" type="ORF">ESB04_01950</name>
</gene>
<comment type="caution">
    <text evidence="9">The sequence shown here is derived from an EMBL/GenBank/DDBJ whole genome shotgun (WGS) entry which is preliminary data.</text>
</comment>
<dbReference type="SUPFAM" id="SSF55620">
    <property type="entry name" value="Tetrahydrobiopterin biosynthesis enzymes-like"/>
    <property type="match status" value="1"/>
</dbReference>
<dbReference type="AlphaFoldDB" id="A0A4Q1C2L6"/>
<sequence>MDLYHVAWKGLRMYAYHGYFPEERILGSWYELDIQIGLLTPSTLGDDLSQTVDYSQVYQICRQIMNEPVDLLETIVEKIGKQLTIQWPRIKTLEISLKKENPPLGLSKGDSCIIWTKTLE</sequence>
<proteinExistence type="inferred from homology"/>